<reference evidence="1" key="1">
    <citation type="submission" date="2022-12" db="EMBL/GenBank/DDBJ databases">
        <authorList>
            <person name="Bing R.G."/>
            <person name="Willard D.J."/>
            <person name="Manesh M.J.H."/>
            <person name="Laemthong T."/>
            <person name="Crosby J.R."/>
            <person name="Kelly R.M."/>
        </authorList>
    </citation>
    <scope>NUCLEOTIDE SEQUENCE</scope>
    <source>
        <strain evidence="1">DSM 8990</strain>
    </source>
</reference>
<sequence>MQIGQEFAGIKSGKIKIKIKRESYITLSNREKVILYLCKFPQLHKTTSEVLYMHPWEWLSLIEDTKKPECNVGVAAVTSLAAASQKQADYVNQVNQITKGSKQVNHTIRLMTELEIRELAAQQKPSYFAKLKKKAYEKQLCSKEGHFWAMIERLSQEFNKKHPDENTLKLFTMFAKCGQREWEIEKLQSSLNAKCPVCGSKDFVFAENGNQKGFVCLPCLKESGQVHFIAYVSIENDIIEWSNRVTLGMGNLIPNRLCARCGQTFRWYSSDEWEGWLCSDCGEEFYPWDGLSTSEDI</sequence>
<protein>
    <submittedName>
        <fullName evidence="1">Uncharacterized protein</fullName>
    </submittedName>
</protein>
<evidence type="ECO:0000313" key="2">
    <source>
        <dbReference type="Proteomes" id="UP001164909"/>
    </source>
</evidence>
<gene>
    <name evidence="1" type="ORF">OTK00_000716</name>
</gene>
<dbReference type="Proteomes" id="UP001164909">
    <property type="component" value="Chromosome"/>
</dbReference>
<keyword evidence="2" id="KW-1185">Reference proteome</keyword>
<organism evidence="1 2">
    <name type="scientific">Caldicellulosiruptor morganii</name>
    <dbReference type="NCBI Taxonomy" id="1387555"/>
    <lineage>
        <taxon>Bacteria</taxon>
        <taxon>Bacillati</taxon>
        <taxon>Bacillota</taxon>
        <taxon>Bacillota incertae sedis</taxon>
        <taxon>Caldicellulosiruptorales</taxon>
        <taxon>Caldicellulosiruptoraceae</taxon>
        <taxon>Caldicellulosiruptor</taxon>
    </lineage>
</organism>
<name>A0ABY7BSE4_9FIRM</name>
<accession>A0ABY7BSE4</accession>
<dbReference type="EMBL" id="CP113865">
    <property type="protein sequence ID" value="WAM34509.1"/>
    <property type="molecule type" value="Genomic_DNA"/>
</dbReference>
<proteinExistence type="predicted"/>
<dbReference type="RefSeq" id="WP_241765467.1">
    <property type="nucleotide sequence ID" value="NZ_CP113865.1"/>
</dbReference>
<evidence type="ECO:0000313" key="1">
    <source>
        <dbReference type="EMBL" id="WAM34509.1"/>
    </source>
</evidence>